<protein>
    <recommendedName>
        <fullName evidence="10">Prolamin-like domain-containing protein</fullName>
    </recommendedName>
</protein>
<gene>
    <name evidence="11" type="ORF">CCACVL1_18914</name>
</gene>
<dbReference type="Proteomes" id="UP000188268">
    <property type="component" value="Unassembled WGS sequence"/>
</dbReference>
<keyword evidence="6" id="KW-0968">Cytoplasmic vesicle</keyword>
<dbReference type="GO" id="GO:2000008">
    <property type="term" value="P:regulation of protein localization to cell surface"/>
    <property type="evidence" value="ECO:0007669"/>
    <property type="project" value="EnsemblPlants"/>
</dbReference>
<dbReference type="GO" id="GO:0031410">
    <property type="term" value="C:cytoplasmic vesicle"/>
    <property type="evidence" value="ECO:0007669"/>
    <property type="project" value="UniProtKB-SubCell"/>
</dbReference>
<dbReference type="Pfam" id="PF05617">
    <property type="entry name" value="Prolamin_like"/>
    <property type="match status" value="1"/>
</dbReference>
<dbReference type="PANTHER" id="PTHR35293">
    <property type="entry name" value="EGG CELL-SECRETED PROTEIN 1.5"/>
    <property type="match status" value="1"/>
</dbReference>
<comment type="subcellular location">
    <subcellularLocation>
        <location evidence="1">Cytoplasmic vesicle</location>
    </subcellularLocation>
    <subcellularLocation>
        <location evidence="2">Secreted</location>
    </subcellularLocation>
</comment>
<reference evidence="11 12" key="1">
    <citation type="submission" date="2013-09" db="EMBL/GenBank/DDBJ databases">
        <title>Corchorus capsularis genome sequencing.</title>
        <authorList>
            <person name="Alam M."/>
            <person name="Haque M.S."/>
            <person name="Islam M.S."/>
            <person name="Emdad E.M."/>
            <person name="Islam M.M."/>
            <person name="Ahmed B."/>
            <person name="Halim A."/>
            <person name="Hossen Q.M.M."/>
            <person name="Hossain M.Z."/>
            <person name="Ahmed R."/>
            <person name="Khan M.M."/>
            <person name="Islam R."/>
            <person name="Rashid M.M."/>
            <person name="Khan S.A."/>
            <person name="Rahman M.S."/>
            <person name="Alam M."/>
        </authorList>
    </citation>
    <scope>NUCLEOTIDE SEQUENCE [LARGE SCALE GENOMIC DNA]</scope>
    <source>
        <strain evidence="12">cv. CVL-1</strain>
        <tissue evidence="11">Whole seedling</tissue>
    </source>
</reference>
<comment type="function">
    <text evidence="7">Involved in the regulation of gamete interactions during the double fertilization and to prevent multiple-pollen tube attraction; mediates the redistribution of the gamete fusogen HAP2/GCS1 to the cell surface after secretion upon sperm arrival.</text>
</comment>
<dbReference type="GO" id="GO:0005576">
    <property type="term" value="C:extracellular region"/>
    <property type="evidence" value="ECO:0007669"/>
    <property type="project" value="UniProtKB-SubCell"/>
</dbReference>
<accession>A0A1R3HJB2</accession>
<evidence type="ECO:0000256" key="3">
    <source>
        <dbReference type="ARBA" id="ARBA00022525"/>
    </source>
</evidence>
<evidence type="ECO:0000256" key="1">
    <source>
        <dbReference type="ARBA" id="ARBA00004541"/>
    </source>
</evidence>
<evidence type="ECO:0000256" key="5">
    <source>
        <dbReference type="ARBA" id="ARBA00023279"/>
    </source>
</evidence>
<evidence type="ECO:0000256" key="4">
    <source>
        <dbReference type="ARBA" id="ARBA00022729"/>
    </source>
</evidence>
<evidence type="ECO:0000256" key="6">
    <source>
        <dbReference type="ARBA" id="ARBA00023329"/>
    </source>
</evidence>
<comment type="caution">
    <text evidence="11">The sequence shown here is derived from an EMBL/GenBank/DDBJ whole genome shotgun (WGS) entry which is preliminary data.</text>
</comment>
<evidence type="ECO:0000256" key="9">
    <source>
        <dbReference type="SAM" id="SignalP"/>
    </source>
</evidence>
<dbReference type="AlphaFoldDB" id="A0A1R3HJB2"/>
<name>A0A1R3HJB2_COCAP</name>
<dbReference type="OrthoDB" id="776947at2759"/>
<evidence type="ECO:0000313" key="12">
    <source>
        <dbReference type="Proteomes" id="UP000188268"/>
    </source>
</evidence>
<dbReference type="InterPro" id="IPR008502">
    <property type="entry name" value="Prolamin-like"/>
</dbReference>
<evidence type="ECO:0000313" key="11">
    <source>
        <dbReference type="EMBL" id="OMO70446.1"/>
    </source>
</evidence>
<keyword evidence="4 9" id="KW-0732">Signal</keyword>
<evidence type="ECO:0000256" key="8">
    <source>
        <dbReference type="ARBA" id="ARBA00034484"/>
    </source>
</evidence>
<comment type="similarity">
    <text evidence="8">Belongs to the plant egg cell-secreted peptide family.</text>
</comment>
<dbReference type="STRING" id="210143.A0A1R3HJB2"/>
<keyword evidence="12" id="KW-1185">Reference proteome</keyword>
<feature type="domain" description="Prolamin-like" evidence="10">
    <location>
        <begin position="55"/>
        <end position="118"/>
    </location>
</feature>
<organism evidence="11 12">
    <name type="scientific">Corchorus capsularis</name>
    <name type="common">Jute</name>
    <dbReference type="NCBI Taxonomy" id="210143"/>
    <lineage>
        <taxon>Eukaryota</taxon>
        <taxon>Viridiplantae</taxon>
        <taxon>Streptophyta</taxon>
        <taxon>Embryophyta</taxon>
        <taxon>Tracheophyta</taxon>
        <taxon>Spermatophyta</taxon>
        <taxon>Magnoliopsida</taxon>
        <taxon>eudicotyledons</taxon>
        <taxon>Gunneridae</taxon>
        <taxon>Pentapetalae</taxon>
        <taxon>rosids</taxon>
        <taxon>malvids</taxon>
        <taxon>Malvales</taxon>
        <taxon>Malvaceae</taxon>
        <taxon>Grewioideae</taxon>
        <taxon>Apeibeae</taxon>
        <taxon>Corchorus</taxon>
    </lineage>
</organism>
<feature type="signal peptide" evidence="9">
    <location>
        <begin position="1"/>
        <end position="23"/>
    </location>
</feature>
<dbReference type="OMA" id="YLGTGCC"/>
<dbReference type="GO" id="GO:0009567">
    <property type="term" value="P:double fertilization forming a zygote and endosperm"/>
    <property type="evidence" value="ECO:0007669"/>
    <property type="project" value="EnsemblPlants"/>
</dbReference>
<dbReference type="EMBL" id="AWWV01011805">
    <property type="protein sequence ID" value="OMO70446.1"/>
    <property type="molecule type" value="Genomic_DNA"/>
</dbReference>
<evidence type="ECO:0000256" key="7">
    <source>
        <dbReference type="ARBA" id="ARBA00034457"/>
    </source>
</evidence>
<evidence type="ECO:0000256" key="2">
    <source>
        <dbReference type="ARBA" id="ARBA00004613"/>
    </source>
</evidence>
<keyword evidence="3" id="KW-0964">Secreted</keyword>
<dbReference type="Gramene" id="OMO70446">
    <property type="protein sequence ID" value="OMO70446"/>
    <property type="gene ID" value="CCACVL1_18914"/>
</dbReference>
<sequence>MASIVRIIFLAFLLTTLLFLANARPMDPNPTSSRRSSTSLSLVARLKLDEEPTGCWDSLIELQSCTGEIIMFFLNGETELGHSCCQAIRTISNHCWPSMIGALGFTTEETHVLEGYCDHEQNSPPSIGPNNIN</sequence>
<keyword evidence="5" id="KW-0278">Fertilization</keyword>
<dbReference type="InterPro" id="IPR044711">
    <property type="entry name" value="EC11-15"/>
</dbReference>
<proteinExistence type="inferred from homology"/>
<dbReference type="GO" id="GO:0080155">
    <property type="term" value="P:regulation of double fertilization forming a zygote and endosperm"/>
    <property type="evidence" value="ECO:0007669"/>
    <property type="project" value="EnsemblPlants"/>
</dbReference>
<feature type="chain" id="PRO_5012164335" description="Prolamin-like domain-containing protein" evidence="9">
    <location>
        <begin position="24"/>
        <end position="133"/>
    </location>
</feature>
<dbReference type="PANTHER" id="PTHR35293:SF1">
    <property type="entry name" value="EGG CELL-SECRETED PROTEIN 1.5"/>
    <property type="match status" value="1"/>
</dbReference>
<evidence type="ECO:0000259" key="10">
    <source>
        <dbReference type="Pfam" id="PF05617"/>
    </source>
</evidence>